<accession>A0A9R0I6B7</accession>
<organism evidence="8 9">
    <name type="scientific">Spinacia oleracea</name>
    <name type="common">Spinach</name>
    <dbReference type="NCBI Taxonomy" id="3562"/>
    <lineage>
        <taxon>Eukaryota</taxon>
        <taxon>Viridiplantae</taxon>
        <taxon>Streptophyta</taxon>
        <taxon>Embryophyta</taxon>
        <taxon>Tracheophyta</taxon>
        <taxon>Spermatophyta</taxon>
        <taxon>Magnoliopsida</taxon>
        <taxon>eudicotyledons</taxon>
        <taxon>Gunneridae</taxon>
        <taxon>Pentapetalae</taxon>
        <taxon>Caryophyllales</taxon>
        <taxon>Chenopodiaceae</taxon>
        <taxon>Chenopodioideae</taxon>
        <taxon>Anserineae</taxon>
        <taxon>Spinacia</taxon>
    </lineage>
</organism>
<evidence type="ECO:0000256" key="6">
    <source>
        <dbReference type="ARBA" id="ARBA00023157"/>
    </source>
</evidence>
<feature type="signal peptide" evidence="7">
    <location>
        <begin position="1"/>
        <end position="22"/>
    </location>
</feature>
<dbReference type="InterPro" id="IPR008801">
    <property type="entry name" value="RALF"/>
</dbReference>
<dbReference type="PANTHER" id="PTHR33136:SF89">
    <property type="entry name" value="PROTEIN RALF-LIKE 19"/>
    <property type="match status" value="1"/>
</dbReference>
<keyword evidence="3" id="KW-0964">Secreted</keyword>
<evidence type="ECO:0000313" key="9">
    <source>
        <dbReference type="RefSeq" id="XP_021843627.1"/>
    </source>
</evidence>
<sequence length="128" mass="14263">MAYKLWLLVVILALVIVTETSSSLDDMSWGIGRSLASNGDGDGGLPAVRTCSLGTCVGDDEDDMMDNNDGDRRQLRGRGRYISYDVLRRDSIPCNRRGSSYYNCRNNARANPYRRSCTYITHCARNLG</sequence>
<dbReference type="GO" id="GO:0019722">
    <property type="term" value="P:calcium-mediated signaling"/>
    <property type="evidence" value="ECO:0000318"/>
    <property type="project" value="GO_Central"/>
</dbReference>
<name>A0A9R0I6B7_SPIOL</name>
<dbReference type="GO" id="GO:0005179">
    <property type="term" value="F:hormone activity"/>
    <property type="evidence" value="ECO:0007669"/>
    <property type="project" value="UniProtKB-KW"/>
</dbReference>
<evidence type="ECO:0000256" key="7">
    <source>
        <dbReference type="SAM" id="SignalP"/>
    </source>
</evidence>
<feature type="chain" id="PRO_5040304361" evidence="7">
    <location>
        <begin position="23"/>
        <end position="128"/>
    </location>
</feature>
<evidence type="ECO:0000256" key="3">
    <source>
        <dbReference type="ARBA" id="ARBA00022525"/>
    </source>
</evidence>
<keyword evidence="5 7" id="KW-0732">Signal</keyword>
<dbReference type="RefSeq" id="XP_021843627.1">
    <property type="nucleotide sequence ID" value="XM_021987935.2"/>
</dbReference>
<gene>
    <name evidence="9" type="primary">LOC110783583</name>
</gene>
<reference evidence="8" key="1">
    <citation type="journal article" date="2021" name="Nat. Commun.">
        <title>Genomic analyses provide insights into spinach domestication and the genetic basis of agronomic traits.</title>
        <authorList>
            <person name="Cai X."/>
            <person name="Sun X."/>
            <person name="Xu C."/>
            <person name="Sun H."/>
            <person name="Wang X."/>
            <person name="Ge C."/>
            <person name="Zhang Z."/>
            <person name="Wang Q."/>
            <person name="Fei Z."/>
            <person name="Jiao C."/>
            <person name="Wang Q."/>
        </authorList>
    </citation>
    <scope>NUCLEOTIDE SEQUENCE [LARGE SCALE GENOMIC DNA]</scope>
    <source>
        <strain evidence="8">cv. Varoflay</strain>
    </source>
</reference>
<keyword evidence="6" id="KW-1015">Disulfide bond</keyword>
<dbReference type="GO" id="GO:0009506">
    <property type="term" value="C:plasmodesma"/>
    <property type="evidence" value="ECO:0007669"/>
    <property type="project" value="TreeGrafter"/>
</dbReference>
<comment type="subcellular location">
    <subcellularLocation>
        <location evidence="1">Secreted</location>
    </subcellularLocation>
</comment>
<dbReference type="KEGG" id="soe:110783583"/>
<dbReference type="AlphaFoldDB" id="A0A9R0I6B7"/>
<evidence type="ECO:0000256" key="2">
    <source>
        <dbReference type="ARBA" id="ARBA00009178"/>
    </source>
</evidence>
<dbReference type="OrthoDB" id="1863600at2759"/>
<evidence type="ECO:0000256" key="4">
    <source>
        <dbReference type="ARBA" id="ARBA00022702"/>
    </source>
</evidence>
<keyword evidence="8" id="KW-1185">Reference proteome</keyword>
<evidence type="ECO:0000256" key="5">
    <source>
        <dbReference type="ARBA" id="ARBA00022729"/>
    </source>
</evidence>
<reference evidence="9" key="2">
    <citation type="submission" date="2025-08" db="UniProtKB">
        <authorList>
            <consortium name="RefSeq"/>
        </authorList>
    </citation>
    <scope>IDENTIFICATION</scope>
    <source>
        <tissue evidence="9">Leaf</tissue>
    </source>
</reference>
<dbReference type="GO" id="GO:0005576">
    <property type="term" value="C:extracellular region"/>
    <property type="evidence" value="ECO:0007669"/>
    <property type="project" value="UniProtKB-SubCell"/>
</dbReference>
<comment type="similarity">
    <text evidence="2">Belongs to the plant rapid alkalinization factor (RALF) family.</text>
</comment>
<dbReference type="Pfam" id="PF05498">
    <property type="entry name" value="RALF"/>
    <property type="match status" value="1"/>
</dbReference>
<evidence type="ECO:0000256" key="1">
    <source>
        <dbReference type="ARBA" id="ARBA00004613"/>
    </source>
</evidence>
<dbReference type="GeneID" id="110783583"/>
<dbReference type="PANTHER" id="PTHR33136">
    <property type="entry name" value="RAPID ALKALINIZATION FACTOR-LIKE"/>
    <property type="match status" value="1"/>
</dbReference>
<protein>
    <submittedName>
        <fullName evidence="9">Protein RALF-like 19</fullName>
    </submittedName>
</protein>
<dbReference type="Proteomes" id="UP000813463">
    <property type="component" value="Chromosome 4"/>
</dbReference>
<keyword evidence="4" id="KW-0372">Hormone</keyword>
<proteinExistence type="inferred from homology"/>
<evidence type="ECO:0000313" key="8">
    <source>
        <dbReference type="Proteomes" id="UP000813463"/>
    </source>
</evidence>